<accession>A0A8S2LHV3</accession>
<dbReference type="SUPFAM" id="SSF52540">
    <property type="entry name" value="P-loop containing nucleoside triphosphate hydrolases"/>
    <property type="match status" value="1"/>
</dbReference>
<evidence type="ECO:0000313" key="2">
    <source>
        <dbReference type="Proteomes" id="UP000681720"/>
    </source>
</evidence>
<organism evidence="1 2">
    <name type="scientific">Rotaria magnacalcarata</name>
    <dbReference type="NCBI Taxonomy" id="392030"/>
    <lineage>
        <taxon>Eukaryota</taxon>
        <taxon>Metazoa</taxon>
        <taxon>Spiralia</taxon>
        <taxon>Gnathifera</taxon>
        <taxon>Rotifera</taxon>
        <taxon>Eurotatoria</taxon>
        <taxon>Bdelloidea</taxon>
        <taxon>Philodinida</taxon>
        <taxon>Philodinidae</taxon>
        <taxon>Rotaria</taxon>
    </lineage>
</organism>
<dbReference type="Proteomes" id="UP000681720">
    <property type="component" value="Unassembled WGS sequence"/>
</dbReference>
<dbReference type="EMBL" id="CAJOBJ010001860">
    <property type="protein sequence ID" value="CAF3900069.1"/>
    <property type="molecule type" value="Genomic_DNA"/>
</dbReference>
<protein>
    <recommendedName>
        <fullName evidence="3">Replication-associated protein</fullName>
    </recommendedName>
</protein>
<sequence>MSPHITTSTCITIDDDNHSGLEIISEDHTAKTTSTGSLIKGTTITRGPITQFHGESWTHPYPPIVRSGLVLAHDLPYFEYKNMDRAAIVIAKKFQLPNLEDQIKLDADRMAKCKIDSGTFAISCWSNSPKEEVLDAICRRLKDKSLKYVCVANEREDYKAIPRLHIQILLRTILMTNKSFMNDCIPCGVKYKITRSDRAWNEYLKKGCDFVEFGSFESSCNSPENLEWPEPKTKTNKRKAELSPEIATEALQLSGQDYRNGLNHIMDSDPPYAANHLMRHEKNFRYADKRRRTELARQNIYDKEFCWGHSFPNCTLKLKDDMDDWLYTDFKGYGRSKALALVGGTGLGKTSFALSLNGVANHCRGAFDYDQWNDDADYIIFDDIPWSDFRKNGYPSKRSLLTGQNFVSHRDYKGKPMRLNTQKPIIVLLNPDRAGPLLAEAITPEEIACKAFWDERITVRVMGPGEYFYKPEPRNSRRDISSSIPPHMIQFREFQDRWLERRQSEAANQTESSISVSPKVSTTNNNILVIDLTSDSHLAIEATTATNLDVYAIIAIEILEIILTTLELVEGEI</sequence>
<evidence type="ECO:0000313" key="1">
    <source>
        <dbReference type="EMBL" id="CAF3900069.1"/>
    </source>
</evidence>
<proteinExistence type="predicted"/>
<gene>
    <name evidence="1" type="ORF">GIL414_LOCUS6508</name>
</gene>
<dbReference type="AlphaFoldDB" id="A0A8S2LHV3"/>
<name>A0A8S2LHV3_9BILA</name>
<evidence type="ECO:0008006" key="3">
    <source>
        <dbReference type="Google" id="ProtNLM"/>
    </source>
</evidence>
<reference evidence="1" key="1">
    <citation type="submission" date="2021-02" db="EMBL/GenBank/DDBJ databases">
        <authorList>
            <person name="Nowell W R."/>
        </authorList>
    </citation>
    <scope>NUCLEOTIDE SEQUENCE</scope>
</reference>
<comment type="caution">
    <text evidence="1">The sequence shown here is derived from an EMBL/GenBank/DDBJ whole genome shotgun (WGS) entry which is preliminary data.</text>
</comment>
<dbReference type="InterPro" id="IPR027417">
    <property type="entry name" value="P-loop_NTPase"/>
</dbReference>